<evidence type="ECO:0000313" key="2">
    <source>
        <dbReference type="EMBL" id="SHM82159.1"/>
    </source>
</evidence>
<dbReference type="GO" id="GO:0016746">
    <property type="term" value="F:acyltransferase activity"/>
    <property type="evidence" value="ECO:0007669"/>
    <property type="project" value="UniProtKB-KW"/>
</dbReference>
<evidence type="ECO:0000259" key="1">
    <source>
        <dbReference type="Pfam" id="PF01553"/>
    </source>
</evidence>
<accession>A0A1M7LWL1</accession>
<keyword evidence="2" id="KW-0012">Acyltransferase</keyword>
<dbReference type="PANTHER" id="PTHR30068">
    <property type="entry name" value="URONATE ISOMERASE"/>
    <property type="match status" value="1"/>
</dbReference>
<dbReference type="InterPro" id="IPR002123">
    <property type="entry name" value="Plipid/glycerol_acylTrfase"/>
</dbReference>
<gene>
    <name evidence="2" type="ORF">SAMN05878281_2106</name>
</gene>
<dbReference type="GO" id="GO:0042840">
    <property type="term" value="P:D-glucuronate catabolic process"/>
    <property type="evidence" value="ECO:0007669"/>
    <property type="project" value="TreeGrafter"/>
</dbReference>
<feature type="domain" description="Phospholipid/glycerol acyltransferase" evidence="1">
    <location>
        <begin position="88"/>
        <end position="234"/>
    </location>
</feature>
<dbReference type="Proteomes" id="UP000190235">
    <property type="component" value="Chromosome I"/>
</dbReference>
<evidence type="ECO:0000313" key="3">
    <source>
        <dbReference type="Proteomes" id="UP000190235"/>
    </source>
</evidence>
<dbReference type="PANTHER" id="PTHR30068:SF3">
    <property type="entry name" value="PHOSPHOLIPID_GLYCEROL ACYLTRANSFERASE DOMAIN-CONTAINING PROTEIN"/>
    <property type="match status" value="1"/>
</dbReference>
<dbReference type="STRING" id="143223.SAMN05878281_2106"/>
<name>A0A1M7LWL1_9FLAO</name>
<proteinExistence type="predicted"/>
<dbReference type="AlphaFoldDB" id="A0A1M7LWL1"/>
<dbReference type="EMBL" id="LT670848">
    <property type="protein sequence ID" value="SHM82159.1"/>
    <property type="molecule type" value="Genomic_DNA"/>
</dbReference>
<sequence length="390" mass="45129">MFICLANTICVKEFEDIRFYKDEEVQPALQEFMRHPMVKTLLQFTFPEKTSEEITTILGECHSIRDFQTKVIYNSVLKVIEKSTEGLTYNGFDKLNSDQAYFYISNHRDIILDTCLLNTTLYEQELIMTASAIGDNLVQKPFLMALSRLNRNFLVKRGISPREMLKSSMVLSEYIKKLLHEDGRSVWMAQREGRTKDGSDYTQQGVLKMLGMAKGKNSLAEYFAGLKIVPVAISYEFDPTDILKMPELLAKRMKEEYVKSANEDFNSIMQGALGNKGRIHINAGEVLGKEVFEEIEREHTSINAQLKAVATKIDQHIYKNYKLWPANYIAFDLLKNSETYANKYSDKEKRQFERRLSRRVDVKNALELNSYLLMYANPVINKEALYEEKS</sequence>
<organism evidence="2 3">
    <name type="scientific">Salegentibacter salegens</name>
    <dbReference type="NCBI Taxonomy" id="143223"/>
    <lineage>
        <taxon>Bacteria</taxon>
        <taxon>Pseudomonadati</taxon>
        <taxon>Bacteroidota</taxon>
        <taxon>Flavobacteriia</taxon>
        <taxon>Flavobacteriales</taxon>
        <taxon>Flavobacteriaceae</taxon>
        <taxon>Salegentibacter</taxon>
    </lineage>
</organism>
<protein>
    <submittedName>
        <fullName evidence="2">Acyltransferase</fullName>
    </submittedName>
</protein>
<dbReference type="Pfam" id="PF01553">
    <property type="entry name" value="Acyltransferase"/>
    <property type="match status" value="1"/>
</dbReference>
<dbReference type="GO" id="GO:0019698">
    <property type="term" value="P:D-galacturonate catabolic process"/>
    <property type="evidence" value="ECO:0007669"/>
    <property type="project" value="TreeGrafter"/>
</dbReference>
<reference evidence="3" key="1">
    <citation type="submission" date="2016-11" db="EMBL/GenBank/DDBJ databases">
        <authorList>
            <person name="Varghese N."/>
            <person name="Submissions S."/>
        </authorList>
    </citation>
    <scope>NUCLEOTIDE SEQUENCE [LARGE SCALE GENOMIC DNA]</scope>
    <source>
        <strain evidence="3">ACAM 48</strain>
    </source>
</reference>
<keyword evidence="3" id="KW-1185">Reference proteome</keyword>
<dbReference type="SUPFAM" id="SSF69593">
    <property type="entry name" value="Glycerol-3-phosphate (1)-acyltransferase"/>
    <property type="match status" value="1"/>
</dbReference>
<keyword evidence="2" id="KW-0808">Transferase</keyword>